<evidence type="ECO:0000313" key="1">
    <source>
        <dbReference type="EMBL" id="CAB4166454.1"/>
    </source>
</evidence>
<proteinExistence type="predicted"/>
<gene>
    <name evidence="1" type="ORF">UFOVP849_35</name>
</gene>
<reference evidence="1" key="1">
    <citation type="submission" date="2020-04" db="EMBL/GenBank/DDBJ databases">
        <authorList>
            <person name="Chiriac C."/>
            <person name="Salcher M."/>
            <person name="Ghai R."/>
            <person name="Kavagutti S V."/>
        </authorList>
    </citation>
    <scope>NUCLEOTIDE SEQUENCE</scope>
</reference>
<evidence type="ECO:0008006" key="2">
    <source>
        <dbReference type="Google" id="ProtNLM"/>
    </source>
</evidence>
<organism evidence="1">
    <name type="scientific">uncultured Caudovirales phage</name>
    <dbReference type="NCBI Taxonomy" id="2100421"/>
    <lineage>
        <taxon>Viruses</taxon>
        <taxon>Duplodnaviria</taxon>
        <taxon>Heunggongvirae</taxon>
        <taxon>Uroviricota</taxon>
        <taxon>Caudoviricetes</taxon>
        <taxon>Peduoviridae</taxon>
        <taxon>Maltschvirus</taxon>
        <taxon>Maltschvirus maltsch</taxon>
    </lineage>
</organism>
<protein>
    <recommendedName>
        <fullName evidence="2">Virion structural protein</fullName>
    </recommendedName>
</protein>
<sequence length="641" mass="70472">MAKKFDEVRIPFAKMTFSPDVPSTALGPNEYNDGLNVETDVRGIRSVSGDEEILNTVPGTPTFITGGFRQQGQFWFIVATTEGYWWASDGDTDWYNITPGGGPIAGYAQNTNITEAWNGTVPFFNDTVGAPMFWPDEAGAVLAQYSNLIQPSGIDDITYVNPTTQRIALATTYATAPYIAGQKIVITDVNNFYNGTYTVVSSTTTTIDYLAVPGAGYPGGAVGVVSPAYTWNYNPNWESYYANFMRIYSTPNVGSILVAGNLTVKEIASLGGNIINFPVTVQWSQAFGLNQAPATWQPTVTNVANQLEVPLRGPALDAFPCNGQFFLCSYWDTVVFSPINYSTTSAPILGIRQFNQGRGLLSSNCWANTDKLVYGVDARDIWVFDGQDFQGLGNQRVKNWFYDQLDPDYYDRVFMEVNSQRSQVEIYYPDSNAVGGVPNKMISYRYDLDCWNAPRDISSATFSCEAPIYSNATDSSLPEWVPNLGSRTVVYARGVANVSIVQKDQGYSFISSNANPNGNIESTWRRDNIKLLPEYSGKLLVHRILPEVVNIGNSELPIYPSTGNITITIEGANSVGSEPTAKTPVTMPVDANGNTISQSPWAQINQNAFRVNSLEISNASNSDIWMCSATTWQYTQTEDDH</sequence>
<name>A0A6J5PFN0_9CAUD</name>
<accession>A0A6J5PFN0</accession>
<dbReference type="EMBL" id="LR796788">
    <property type="protein sequence ID" value="CAB4166454.1"/>
    <property type="molecule type" value="Genomic_DNA"/>
</dbReference>